<feature type="region of interest" description="Disordered" evidence="1">
    <location>
        <begin position="1"/>
        <end position="40"/>
    </location>
</feature>
<dbReference type="EMBL" id="CAGKOT010000041">
    <property type="protein sequence ID" value="CAB5379899.1"/>
    <property type="molecule type" value="Genomic_DNA"/>
</dbReference>
<evidence type="ECO:0000313" key="3">
    <source>
        <dbReference type="Proteomes" id="UP000684084"/>
    </source>
</evidence>
<name>A0A915ZM21_9GLOM</name>
<evidence type="ECO:0000256" key="1">
    <source>
        <dbReference type="SAM" id="MobiDB-lite"/>
    </source>
</evidence>
<feature type="compositionally biased region" description="Low complexity" evidence="1">
    <location>
        <begin position="7"/>
        <end position="23"/>
    </location>
</feature>
<gene>
    <name evidence="2" type="ORF">CHRIB12_LOCUS16856</name>
</gene>
<sequence>MARHKFTTLLTPTAPVTPTTPTPGSNDTIHPKHAGGCPPNPVWDQKYNKYDFDNIDNIRYGPPTLNNFIINLFKNRRLEFRNRTTSFCRTLFGKV</sequence>
<protein>
    <submittedName>
        <fullName evidence="2">Uncharacterized protein</fullName>
    </submittedName>
</protein>
<accession>A0A915ZM21</accession>
<comment type="caution">
    <text evidence="2">The sequence shown here is derived from an EMBL/GenBank/DDBJ whole genome shotgun (WGS) entry which is preliminary data.</text>
</comment>
<organism evidence="2 3">
    <name type="scientific">Rhizophagus irregularis</name>
    <dbReference type="NCBI Taxonomy" id="588596"/>
    <lineage>
        <taxon>Eukaryota</taxon>
        <taxon>Fungi</taxon>
        <taxon>Fungi incertae sedis</taxon>
        <taxon>Mucoromycota</taxon>
        <taxon>Glomeromycotina</taxon>
        <taxon>Glomeromycetes</taxon>
        <taxon>Glomerales</taxon>
        <taxon>Glomeraceae</taxon>
        <taxon>Rhizophagus</taxon>
    </lineage>
</organism>
<dbReference type="AlphaFoldDB" id="A0A915ZM21"/>
<evidence type="ECO:0000313" key="2">
    <source>
        <dbReference type="EMBL" id="CAB5379899.1"/>
    </source>
</evidence>
<reference evidence="2" key="1">
    <citation type="submission" date="2020-05" db="EMBL/GenBank/DDBJ databases">
        <authorList>
            <person name="Rincon C."/>
            <person name="Sanders R I."/>
            <person name="Robbins C."/>
            <person name="Chaturvedi A."/>
        </authorList>
    </citation>
    <scope>NUCLEOTIDE SEQUENCE</scope>
    <source>
        <strain evidence="2">CHB12</strain>
    </source>
</reference>
<proteinExistence type="predicted"/>
<dbReference type="Proteomes" id="UP000684084">
    <property type="component" value="Unassembled WGS sequence"/>
</dbReference>